<keyword evidence="3" id="KW-1185">Reference proteome</keyword>
<organism evidence="2 3">
    <name type="scientific">Azospirillum formosense</name>
    <dbReference type="NCBI Taxonomy" id="861533"/>
    <lineage>
        <taxon>Bacteria</taxon>
        <taxon>Pseudomonadati</taxon>
        <taxon>Pseudomonadota</taxon>
        <taxon>Alphaproteobacteria</taxon>
        <taxon>Rhodospirillales</taxon>
        <taxon>Azospirillaceae</taxon>
        <taxon>Azospirillum</taxon>
    </lineage>
</organism>
<evidence type="ECO:0000256" key="1">
    <source>
        <dbReference type="SAM" id="MobiDB-lite"/>
    </source>
</evidence>
<dbReference type="Proteomes" id="UP000639419">
    <property type="component" value="Unassembled WGS sequence"/>
</dbReference>
<feature type="region of interest" description="Disordered" evidence="1">
    <location>
        <begin position="157"/>
        <end position="201"/>
    </location>
</feature>
<sequence>MAWLPATPVSSLPCAIASLARLERADLRFEIADRAPEEIGALAERVEAALETVCPAIGVENVLTGIEKLAARFGLELPDADVLEADILEMAGWPAEDWIAGFRGVWSSFRSGYRRFPTVGDFRAAAGQASPISGTAALRRLAMALRQEQQIRAREIAHRRRQKEKEAETARRQQAVALTSPPVAPATPAVPPSPAPASTPISVTLVDPQVDLARARPLPQMTRTIPKTFTRDWMATVPHTRVCEGQEAAFFSKPPRAKSSIREPRRFHDCGSGRGGGAEAWQTLHYSNRVTPI</sequence>
<evidence type="ECO:0000313" key="3">
    <source>
        <dbReference type="Proteomes" id="UP000639419"/>
    </source>
</evidence>
<gene>
    <name evidence="2" type="ORF">GBZ26_10900</name>
</gene>
<feature type="compositionally biased region" description="Pro residues" evidence="1">
    <location>
        <begin position="182"/>
        <end position="197"/>
    </location>
</feature>
<reference evidence="2 3" key="1">
    <citation type="submission" date="2019-10" db="EMBL/GenBank/DDBJ databases">
        <title>Genome sequence of Azospirillum formosense CC-Nfb-7.</title>
        <authorList>
            <person name="Ambrosini A."/>
            <person name="Sant'Anna F.H."/>
            <person name="Cassan F.D."/>
            <person name="Souza E.M."/>
            <person name="Passaglia L.M.P."/>
        </authorList>
    </citation>
    <scope>NUCLEOTIDE SEQUENCE [LARGE SCALE GENOMIC DNA]</scope>
    <source>
        <strain evidence="2 3">CC-NFb-7</strain>
    </source>
</reference>
<proteinExistence type="predicted"/>
<name>A0ABX2KUD6_9PROT</name>
<evidence type="ECO:0000313" key="2">
    <source>
        <dbReference type="EMBL" id="NUB19720.1"/>
    </source>
</evidence>
<protein>
    <submittedName>
        <fullName evidence="2">Uncharacterized protein</fullName>
    </submittedName>
</protein>
<comment type="caution">
    <text evidence="2">The sequence shown here is derived from an EMBL/GenBank/DDBJ whole genome shotgun (WGS) entry which is preliminary data.</text>
</comment>
<accession>A0ABX2KUD6</accession>
<dbReference type="EMBL" id="WHOR01000063">
    <property type="protein sequence ID" value="NUB19720.1"/>
    <property type="molecule type" value="Genomic_DNA"/>
</dbReference>